<keyword evidence="1" id="KW-0472">Membrane</keyword>
<sequence>MEVRTVAISSVSSLVLSTATSPSSILISYVSLLTLLVIPSSSFILFPLIGASSADLVPITPRLVHRAVNSLIVCCILPSTAEGK</sequence>
<evidence type="ECO:0000313" key="2">
    <source>
        <dbReference type="EMBL" id="GFD04947.1"/>
    </source>
</evidence>
<keyword evidence="1" id="KW-0812">Transmembrane</keyword>
<dbReference type="EMBL" id="BKCJ011215054">
    <property type="protein sequence ID" value="GFD04947.1"/>
    <property type="molecule type" value="Genomic_DNA"/>
</dbReference>
<proteinExistence type="predicted"/>
<dbReference type="AlphaFoldDB" id="A0A699T402"/>
<comment type="caution">
    <text evidence="2">The sequence shown here is derived from an EMBL/GenBank/DDBJ whole genome shotgun (WGS) entry which is preliminary data.</text>
</comment>
<gene>
    <name evidence="2" type="ORF">Tci_876916</name>
</gene>
<feature type="transmembrane region" description="Helical" evidence="1">
    <location>
        <begin position="29"/>
        <end position="51"/>
    </location>
</feature>
<organism evidence="2">
    <name type="scientific">Tanacetum cinerariifolium</name>
    <name type="common">Dalmatian daisy</name>
    <name type="synonym">Chrysanthemum cinerariifolium</name>
    <dbReference type="NCBI Taxonomy" id="118510"/>
    <lineage>
        <taxon>Eukaryota</taxon>
        <taxon>Viridiplantae</taxon>
        <taxon>Streptophyta</taxon>
        <taxon>Embryophyta</taxon>
        <taxon>Tracheophyta</taxon>
        <taxon>Spermatophyta</taxon>
        <taxon>Magnoliopsida</taxon>
        <taxon>eudicotyledons</taxon>
        <taxon>Gunneridae</taxon>
        <taxon>Pentapetalae</taxon>
        <taxon>asterids</taxon>
        <taxon>campanulids</taxon>
        <taxon>Asterales</taxon>
        <taxon>Asteraceae</taxon>
        <taxon>Asteroideae</taxon>
        <taxon>Anthemideae</taxon>
        <taxon>Anthemidinae</taxon>
        <taxon>Tanacetum</taxon>
    </lineage>
</organism>
<accession>A0A699T402</accession>
<evidence type="ECO:0000256" key="1">
    <source>
        <dbReference type="SAM" id="Phobius"/>
    </source>
</evidence>
<keyword evidence="1" id="KW-1133">Transmembrane helix</keyword>
<reference evidence="2" key="1">
    <citation type="journal article" date="2019" name="Sci. Rep.">
        <title>Draft genome of Tanacetum cinerariifolium, the natural source of mosquito coil.</title>
        <authorList>
            <person name="Yamashiro T."/>
            <person name="Shiraishi A."/>
            <person name="Satake H."/>
            <person name="Nakayama K."/>
        </authorList>
    </citation>
    <scope>NUCLEOTIDE SEQUENCE</scope>
</reference>
<protein>
    <submittedName>
        <fullName evidence="2">Uncharacterized protein</fullName>
    </submittedName>
</protein>
<name>A0A699T402_TANCI</name>